<feature type="domain" description="NodB homology" evidence="4">
    <location>
        <begin position="133"/>
        <end position="343"/>
    </location>
</feature>
<dbReference type="GO" id="GO:0016810">
    <property type="term" value="F:hydrolase activity, acting on carbon-nitrogen (but not peptide) bonds"/>
    <property type="evidence" value="ECO:0007669"/>
    <property type="project" value="InterPro"/>
</dbReference>
<evidence type="ECO:0000313" key="5">
    <source>
        <dbReference type="EMBL" id="QPV63223.1"/>
    </source>
</evidence>
<dbReference type="PANTHER" id="PTHR34216:SF3">
    <property type="entry name" value="POLY-BETA-1,6-N-ACETYL-D-GLUCOSAMINE N-DEACETYLASE"/>
    <property type="match status" value="1"/>
</dbReference>
<dbReference type="InterPro" id="IPR011330">
    <property type="entry name" value="Glyco_hydro/deAcase_b/a-brl"/>
</dbReference>
<dbReference type="InterPro" id="IPR051398">
    <property type="entry name" value="Polysacch_Deacetylase"/>
</dbReference>
<dbReference type="PANTHER" id="PTHR34216">
    <property type="match status" value="1"/>
</dbReference>
<evidence type="ECO:0000259" key="4">
    <source>
        <dbReference type="PROSITE" id="PS51677"/>
    </source>
</evidence>
<sequence>MDGSVAGDAERTVSGPQSAHLRAGATDSRARIARRFERPIDISDMGIRLSARANRSINPYVQVFDVDGNKINFRAPIRGGLSFQPFDFGISKVGGSPDLSAVEEIRITVWAGEGQAVDVWCDDLALVERSETGTVVVQFDDGNLTDYSEAFPVLEEHGFTASTFVCPGSIGADGKLGLSELSELRDAGWDVASHTVDHEHLSALDEAAQEAQIAGAKDWLVDHGFERGAEYLVYPFGEYDQTTLNLADRYHELSFAGGYPGYGRPTNRHVIQRVSSPDVETATRAIDIAAAYDGITVLFYHQLTANSEPTRSAFASTMSHLADRESNGDLRVVPARDLESIVV</sequence>
<dbReference type="CDD" id="cd10970">
    <property type="entry name" value="CE4_DAC_u1_6s"/>
    <property type="match status" value="1"/>
</dbReference>
<dbReference type="PROSITE" id="PS51677">
    <property type="entry name" value="NODB"/>
    <property type="match status" value="1"/>
</dbReference>
<evidence type="ECO:0000256" key="1">
    <source>
        <dbReference type="ARBA" id="ARBA00004613"/>
    </source>
</evidence>
<keyword evidence="2" id="KW-0732">Signal</keyword>
<accession>A0A7T3KVQ0</accession>
<keyword evidence="6" id="KW-1185">Reference proteome</keyword>
<evidence type="ECO:0000256" key="3">
    <source>
        <dbReference type="SAM" id="MobiDB-lite"/>
    </source>
</evidence>
<dbReference type="OrthoDB" id="248140at2157"/>
<evidence type="ECO:0000313" key="6">
    <source>
        <dbReference type="Proteomes" id="UP000595001"/>
    </source>
</evidence>
<dbReference type="RefSeq" id="WP_198062016.1">
    <property type="nucleotide sequence ID" value="NZ_CP065856.1"/>
</dbReference>
<dbReference type="InterPro" id="IPR002509">
    <property type="entry name" value="NODB_dom"/>
</dbReference>
<comment type="subcellular location">
    <subcellularLocation>
        <location evidence="1">Secreted</location>
    </subcellularLocation>
</comment>
<dbReference type="Pfam" id="PF01522">
    <property type="entry name" value="Polysacc_deac_1"/>
    <property type="match status" value="1"/>
</dbReference>
<dbReference type="SUPFAM" id="SSF88713">
    <property type="entry name" value="Glycoside hydrolase/deacetylase"/>
    <property type="match status" value="1"/>
</dbReference>
<gene>
    <name evidence="5" type="ORF">I7X12_00910</name>
</gene>
<dbReference type="GO" id="GO:0005576">
    <property type="term" value="C:extracellular region"/>
    <property type="evidence" value="ECO:0007669"/>
    <property type="project" value="UniProtKB-SubCell"/>
</dbReference>
<dbReference type="KEGG" id="hlt:I7X12_00910"/>
<protein>
    <submittedName>
        <fullName evidence="5">Polysaccharide deacetylase family protein</fullName>
    </submittedName>
</protein>
<dbReference type="GeneID" id="60587009"/>
<name>A0A7T3KVQ0_9EURY</name>
<dbReference type="GO" id="GO:0005975">
    <property type="term" value="P:carbohydrate metabolic process"/>
    <property type="evidence" value="ECO:0007669"/>
    <property type="project" value="InterPro"/>
</dbReference>
<reference evidence="5 6" key="1">
    <citation type="submission" date="2020-12" db="EMBL/GenBank/DDBJ databases">
        <title>Halosimplex halophilum sp. nov. and Halosimplex salinum sp. nov., two new members of the genus Halosimplex.</title>
        <authorList>
            <person name="Cui H.L."/>
        </authorList>
    </citation>
    <scope>NUCLEOTIDE SEQUENCE [LARGE SCALE GENOMIC DNA]</scope>
    <source>
        <strain evidence="5 6">YGH94</strain>
    </source>
</reference>
<dbReference type="Gene3D" id="3.20.20.370">
    <property type="entry name" value="Glycoside hydrolase/deacetylase"/>
    <property type="match status" value="1"/>
</dbReference>
<dbReference type="EMBL" id="CP065856">
    <property type="protein sequence ID" value="QPV63223.1"/>
    <property type="molecule type" value="Genomic_DNA"/>
</dbReference>
<feature type="region of interest" description="Disordered" evidence="3">
    <location>
        <begin position="1"/>
        <end position="26"/>
    </location>
</feature>
<dbReference type="AlphaFoldDB" id="A0A7T3KVQ0"/>
<organism evidence="5 6">
    <name type="scientific">Halosimplex litoreum</name>
    <dbReference type="NCBI Taxonomy" id="1198301"/>
    <lineage>
        <taxon>Archaea</taxon>
        <taxon>Methanobacteriati</taxon>
        <taxon>Methanobacteriota</taxon>
        <taxon>Stenosarchaea group</taxon>
        <taxon>Halobacteria</taxon>
        <taxon>Halobacteriales</taxon>
        <taxon>Haloarculaceae</taxon>
        <taxon>Halosimplex</taxon>
    </lineage>
</organism>
<proteinExistence type="predicted"/>
<dbReference type="Proteomes" id="UP000595001">
    <property type="component" value="Chromosome"/>
</dbReference>
<evidence type="ECO:0000256" key="2">
    <source>
        <dbReference type="ARBA" id="ARBA00022729"/>
    </source>
</evidence>